<dbReference type="NCBIfam" id="NF002677">
    <property type="entry name" value="PRK02406.1"/>
    <property type="match status" value="1"/>
</dbReference>
<dbReference type="InterPro" id="IPR017961">
    <property type="entry name" value="DNA_pol_Y-fam_little_finger"/>
</dbReference>
<dbReference type="Pfam" id="PF00817">
    <property type="entry name" value="IMS"/>
    <property type="match status" value="1"/>
</dbReference>
<feature type="binding site" evidence="16">
    <location>
        <position position="44"/>
    </location>
    <ligand>
        <name>Mg(2+)</name>
        <dbReference type="ChEBI" id="CHEBI:18420"/>
    </ligand>
</feature>
<evidence type="ECO:0000256" key="6">
    <source>
        <dbReference type="ARBA" id="ARBA00022695"/>
    </source>
</evidence>
<dbReference type="NCBIfam" id="NF002882">
    <property type="entry name" value="PRK03348.1"/>
    <property type="match status" value="1"/>
</dbReference>
<evidence type="ECO:0000256" key="2">
    <source>
        <dbReference type="ARBA" id="ARBA00010945"/>
    </source>
</evidence>
<dbReference type="CDD" id="cd03586">
    <property type="entry name" value="PolY_Pol_IV_kappa"/>
    <property type="match status" value="1"/>
</dbReference>
<feature type="site" description="Substrate discrimination" evidence="16">
    <location>
        <position position="49"/>
    </location>
</feature>
<dbReference type="Gene3D" id="3.30.1490.100">
    <property type="entry name" value="DNA polymerase, Y-family, little finger domain"/>
    <property type="match status" value="1"/>
</dbReference>
<keyword evidence="7 16" id="KW-0235">DNA replication</keyword>
<sequence length="450" mass="48573">MSRRQLERGTPLRGMATDHGSRPLPSDLGAESVPDHGCGVLHVDMDAFFASVEQLERPEARGQPVLVGGTGPRGVVASANYAARAYGIHSAMPMSQARRLCPRALVYPADHERYSQVSAAVRVILESVTPVVEPVSLDEAFLDVSGARARLGGPVWIAEHLRSRIRAEQGLTCSVGIAPNKFVAKLAATHAKPDGVYLVPEAQVQAFLHPLPVGALWGVGPKVEQRLVRLGLHTIADVAAVSPASLRREVGPALGDHLAALARGRDERAVQPASSAEERGLSAECTFARDVADAAVIDRELLRLSERLARRLRTEGQGHAARTVTLKVRRADFTTITRSRTLPEPTDLAREIHATARILYEAAEVSRARLRLVGIRVEGLVVSTQAHRQLTLDATAPDWRGVEQVMDEASRRFGDFALRPASLAQPTGDPAPSGQRSHPGARGHDVPERW</sequence>
<keyword evidence="20" id="KW-1185">Reference proteome</keyword>
<dbReference type="Gene3D" id="3.40.1170.60">
    <property type="match status" value="1"/>
</dbReference>
<dbReference type="InterPro" id="IPR053848">
    <property type="entry name" value="IMS_HHH_1"/>
</dbReference>
<evidence type="ECO:0000259" key="18">
    <source>
        <dbReference type="PROSITE" id="PS50173"/>
    </source>
</evidence>
<comment type="caution">
    <text evidence="19">The sequence shown here is derived from an EMBL/GenBank/DDBJ whole genome shotgun (WGS) entry which is preliminary data.</text>
</comment>
<dbReference type="EMBL" id="JAVLVT010000001">
    <property type="protein sequence ID" value="MDS1269412.1"/>
    <property type="molecule type" value="Genomic_DNA"/>
</dbReference>
<comment type="function">
    <text evidence="14 16">Poorly processive, error-prone DNA polymerase involved in untargeted mutagenesis. Copies undamaged DNA at stalled replication forks, which arise in vivo from mismatched or misaligned primer ends. These misaligned primers can be extended by PolIV. Exhibits no 3'-5' exonuclease (proofreading) activity. May be involved in translesional synthesis, in conjunction with the beta clamp from PolIII.</text>
</comment>
<evidence type="ECO:0000256" key="13">
    <source>
        <dbReference type="ARBA" id="ARBA00023204"/>
    </source>
</evidence>
<evidence type="ECO:0000256" key="1">
    <source>
        <dbReference type="ARBA" id="ARBA00004496"/>
    </source>
</evidence>
<evidence type="ECO:0000256" key="8">
    <source>
        <dbReference type="ARBA" id="ARBA00022723"/>
    </source>
</evidence>
<dbReference type="InterPro" id="IPR043128">
    <property type="entry name" value="Rev_trsase/Diguanyl_cyclase"/>
</dbReference>
<accession>A0ABU2H281</accession>
<proteinExistence type="inferred from homology"/>
<dbReference type="Proteomes" id="UP001250214">
    <property type="component" value="Unassembled WGS sequence"/>
</dbReference>
<dbReference type="Gene3D" id="1.10.150.20">
    <property type="entry name" value="5' to 3' exonuclease, C-terminal subdomain"/>
    <property type="match status" value="1"/>
</dbReference>
<evidence type="ECO:0000313" key="19">
    <source>
        <dbReference type="EMBL" id="MDS1269412.1"/>
    </source>
</evidence>
<feature type="binding site" evidence="16">
    <location>
        <position position="138"/>
    </location>
    <ligand>
        <name>Mg(2+)</name>
        <dbReference type="ChEBI" id="CHEBI:18420"/>
    </ligand>
</feature>
<keyword evidence="4 16" id="KW-0963">Cytoplasm</keyword>
<dbReference type="PROSITE" id="PS50173">
    <property type="entry name" value="UMUC"/>
    <property type="match status" value="1"/>
</dbReference>
<feature type="region of interest" description="Disordered" evidence="17">
    <location>
        <begin position="419"/>
        <end position="450"/>
    </location>
</feature>
<evidence type="ECO:0000256" key="3">
    <source>
        <dbReference type="ARBA" id="ARBA00022457"/>
    </source>
</evidence>
<dbReference type="GO" id="GO:0003887">
    <property type="term" value="F:DNA-directed DNA polymerase activity"/>
    <property type="evidence" value="ECO:0007669"/>
    <property type="project" value="UniProtKB-EC"/>
</dbReference>
<evidence type="ECO:0000256" key="14">
    <source>
        <dbReference type="ARBA" id="ARBA00025589"/>
    </source>
</evidence>
<evidence type="ECO:0000256" key="11">
    <source>
        <dbReference type="ARBA" id="ARBA00022932"/>
    </source>
</evidence>
<dbReference type="InterPro" id="IPR001126">
    <property type="entry name" value="UmuC"/>
</dbReference>
<reference evidence="20" key="1">
    <citation type="submission" date="2023-07" db="EMBL/GenBank/DDBJ databases">
        <title>Novel species in the genus Lipingzhangella isolated from Sambhar Salt Lake.</title>
        <authorList>
            <person name="Jiya N."/>
            <person name="Kajale S."/>
            <person name="Sharma A."/>
        </authorList>
    </citation>
    <scope>NUCLEOTIDE SEQUENCE [LARGE SCALE GENOMIC DNA]</scope>
    <source>
        <strain evidence="20">LS1_29</strain>
    </source>
</reference>
<keyword evidence="3 16" id="KW-0515">Mutator protein</keyword>
<keyword evidence="12 16" id="KW-0238">DNA-binding</keyword>
<protein>
    <recommendedName>
        <fullName evidence="16">DNA polymerase IV</fullName>
        <shortName evidence="16">Pol IV</shortName>
        <ecNumber evidence="16">2.7.7.7</ecNumber>
    </recommendedName>
</protein>
<dbReference type="PANTHER" id="PTHR11076:SF33">
    <property type="entry name" value="DNA POLYMERASE KAPPA"/>
    <property type="match status" value="1"/>
</dbReference>
<feature type="domain" description="UmuC" evidence="18">
    <location>
        <begin position="40"/>
        <end position="220"/>
    </location>
</feature>
<dbReference type="HAMAP" id="MF_01113">
    <property type="entry name" value="DNApol_IV"/>
    <property type="match status" value="1"/>
</dbReference>
<keyword evidence="6 16" id="KW-0548">Nucleotidyltransferase</keyword>
<evidence type="ECO:0000256" key="16">
    <source>
        <dbReference type="HAMAP-Rule" id="MF_01113"/>
    </source>
</evidence>
<comment type="subunit">
    <text evidence="16">Monomer.</text>
</comment>
<evidence type="ECO:0000256" key="12">
    <source>
        <dbReference type="ARBA" id="ARBA00023125"/>
    </source>
</evidence>
<dbReference type="EC" id="2.7.7.7" evidence="16"/>
<dbReference type="RefSeq" id="WP_310910884.1">
    <property type="nucleotide sequence ID" value="NZ_JAVLVT010000001.1"/>
</dbReference>
<comment type="similarity">
    <text evidence="2 16">Belongs to the DNA polymerase type-Y family.</text>
</comment>
<evidence type="ECO:0000256" key="15">
    <source>
        <dbReference type="ARBA" id="ARBA00049244"/>
    </source>
</evidence>
<dbReference type="PANTHER" id="PTHR11076">
    <property type="entry name" value="DNA REPAIR POLYMERASE UMUC / TRANSFERASE FAMILY MEMBER"/>
    <property type="match status" value="1"/>
</dbReference>
<keyword evidence="9 16" id="KW-0227">DNA damage</keyword>
<keyword evidence="10 16" id="KW-0460">Magnesium</keyword>
<evidence type="ECO:0000256" key="4">
    <source>
        <dbReference type="ARBA" id="ARBA00022490"/>
    </source>
</evidence>
<name>A0ABU2H281_9ACTN</name>
<evidence type="ECO:0000313" key="20">
    <source>
        <dbReference type="Proteomes" id="UP001250214"/>
    </source>
</evidence>
<keyword evidence="5 16" id="KW-0808">Transferase</keyword>
<dbReference type="SUPFAM" id="SSF100879">
    <property type="entry name" value="Lesion bypass DNA polymerase (Y-family), little finger domain"/>
    <property type="match status" value="1"/>
</dbReference>
<keyword evidence="11 16" id="KW-0239">DNA-directed DNA polymerase</keyword>
<dbReference type="Gene3D" id="3.30.70.270">
    <property type="match status" value="1"/>
</dbReference>
<evidence type="ECO:0000256" key="9">
    <source>
        <dbReference type="ARBA" id="ARBA00022763"/>
    </source>
</evidence>
<organism evidence="19 20">
    <name type="scientific">Lipingzhangella rawalii</name>
    <dbReference type="NCBI Taxonomy" id="2055835"/>
    <lineage>
        <taxon>Bacteria</taxon>
        <taxon>Bacillati</taxon>
        <taxon>Actinomycetota</taxon>
        <taxon>Actinomycetes</taxon>
        <taxon>Streptosporangiales</taxon>
        <taxon>Nocardiopsidaceae</taxon>
        <taxon>Lipingzhangella</taxon>
    </lineage>
</organism>
<feature type="active site" evidence="16">
    <location>
        <position position="139"/>
    </location>
</feature>
<evidence type="ECO:0000256" key="5">
    <source>
        <dbReference type="ARBA" id="ARBA00022679"/>
    </source>
</evidence>
<dbReference type="InterPro" id="IPR043502">
    <property type="entry name" value="DNA/RNA_pol_sf"/>
</dbReference>
<evidence type="ECO:0000256" key="10">
    <source>
        <dbReference type="ARBA" id="ARBA00022842"/>
    </source>
</evidence>
<comment type="cofactor">
    <cofactor evidence="16">
        <name>Mg(2+)</name>
        <dbReference type="ChEBI" id="CHEBI:18420"/>
    </cofactor>
    <text evidence="16">Binds 2 magnesium ions per subunit.</text>
</comment>
<dbReference type="InterPro" id="IPR036775">
    <property type="entry name" value="DNA_pol_Y-fam_lit_finger_sf"/>
</dbReference>
<dbReference type="InterPro" id="IPR050116">
    <property type="entry name" value="DNA_polymerase-Y"/>
</dbReference>
<evidence type="ECO:0000256" key="7">
    <source>
        <dbReference type="ARBA" id="ARBA00022705"/>
    </source>
</evidence>
<comment type="subcellular location">
    <subcellularLocation>
        <location evidence="1 16">Cytoplasm</location>
    </subcellularLocation>
</comment>
<feature type="region of interest" description="Disordered" evidence="17">
    <location>
        <begin position="1"/>
        <end position="31"/>
    </location>
</feature>
<keyword evidence="13 16" id="KW-0234">DNA repair</keyword>
<comment type="catalytic activity">
    <reaction evidence="15 16">
        <text>DNA(n) + a 2'-deoxyribonucleoside 5'-triphosphate = DNA(n+1) + diphosphate</text>
        <dbReference type="Rhea" id="RHEA:22508"/>
        <dbReference type="Rhea" id="RHEA-COMP:17339"/>
        <dbReference type="Rhea" id="RHEA-COMP:17340"/>
        <dbReference type="ChEBI" id="CHEBI:33019"/>
        <dbReference type="ChEBI" id="CHEBI:61560"/>
        <dbReference type="ChEBI" id="CHEBI:173112"/>
        <dbReference type="EC" id="2.7.7.7"/>
    </reaction>
</comment>
<dbReference type="InterPro" id="IPR022880">
    <property type="entry name" value="DNApol_IV"/>
</dbReference>
<dbReference type="Pfam" id="PF11799">
    <property type="entry name" value="IMS_C"/>
    <property type="match status" value="1"/>
</dbReference>
<keyword evidence="8 16" id="KW-0479">Metal-binding</keyword>
<dbReference type="Pfam" id="PF21999">
    <property type="entry name" value="IMS_HHH_1"/>
    <property type="match status" value="1"/>
</dbReference>
<dbReference type="SUPFAM" id="SSF56672">
    <property type="entry name" value="DNA/RNA polymerases"/>
    <property type="match status" value="1"/>
</dbReference>
<evidence type="ECO:0000256" key="17">
    <source>
        <dbReference type="SAM" id="MobiDB-lite"/>
    </source>
</evidence>
<gene>
    <name evidence="16" type="primary">dinB</name>
    <name evidence="19" type="ORF">RIF23_03780</name>
</gene>